<evidence type="ECO:0008006" key="4">
    <source>
        <dbReference type="Google" id="ProtNLM"/>
    </source>
</evidence>
<feature type="chain" id="PRO_5045552890" description="Outer membrane protein beta-barrel domain-containing protein" evidence="1">
    <location>
        <begin position="34"/>
        <end position="211"/>
    </location>
</feature>
<dbReference type="EMBL" id="BAABHA010000002">
    <property type="protein sequence ID" value="GAA4375119.1"/>
    <property type="molecule type" value="Genomic_DNA"/>
</dbReference>
<dbReference type="RefSeq" id="WP_345221523.1">
    <property type="nucleotide sequence ID" value="NZ_BAABHA010000002.1"/>
</dbReference>
<comment type="caution">
    <text evidence="2">The sequence shown here is derived from an EMBL/GenBank/DDBJ whole genome shotgun (WGS) entry which is preliminary data.</text>
</comment>
<protein>
    <recommendedName>
        <fullName evidence="4">Outer membrane protein beta-barrel domain-containing protein</fullName>
    </recommendedName>
</protein>
<feature type="signal peptide" evidence="1">
    <location>
        <begin position="1"/>
        <end position="33"/>
    </location>
</feature>
<evidence type="ECO:0000313" key="2">
    <source>
        <dbReference type="EMBL" id="GAA4375119.1"/>
    </source>
</evidence>
<accession>A0ABP8IV86</accession>
<gene>
    <name evidence="2" type="ORF">GCM10023186_07450</name>
</gene>
<evidence type="ECO:0000256" key="1">
    <source>
        <dbReference type="SAM" id="SignalP"/>
    </source>
</evidence>
<sequence>MTVFRWAFSVTAFNRIKVVLILLAGFGSTAARAQAPIDSATVARCLTAATGTYLGAQITQERGVGRYATVLYGLGGHYSFYSTTLPIGGTRFVNVVDPSFGRDYSTAALVPFALLEGRWYTSLQKRATRQRNTRHNAANYLGLFVKLPLASGQLIDVPNLQLARVVGLRYGVRRNLGKRIGAEGSLGVASKLSRSQRTVLPRLDGGVSWLF</sequence>
<keyword evidence="3" id="KW-1185">Reference proteome</keyword>
<keyword evidence="1" id="KW-0732">Signal</keyword>
<dbReference type="Proteomes" id="UP001500454">
    <property type="component" value="Unassembled WGS sequence"/>
</dbReference>
<reference evidence="3" key="1">
    <citation type="journal article" date="2019" name="Int. J. Syst. Evol. Microbiol.">
        <title>The Global Catalogue of Microorganisms (GCM) 10K type strain sequencing project: providing services to taxonomists for standard genome sequencing and annotation.</title>
        <authorList>
            <consortium name="The Broad Institute Genomics Platform"/>
            <consortium name="The Broad Institute Genome Sequencing Center for Infectious Disease"/>
            <person name="Wu L."/>
            <person name="Ma J."/>
        </authorList>
    </citation>
    <scope>NUCLEOTIDE SEQUENCE [LARGE SCALE GENOMIC DNA]</scope>
    <source>
        <strain evidence="3">JCM 17924</strain>
    </source>
</reference>
<evidence type="ECO:0000313" key="3">
    <source>
        <dbReference type="Proteomes" id="UP001500454"/>
    </source>
</evidence>
<name>A0ABP8IV86_9BACT</name>
<organism evidence="2 3">
    <name type="scientific">Hymenobacter koreensis</name>
    <dbReference type="NCBI Taxonomy" id="1084523"/>
    <lineage>
        <taxon>Bacteria</taxon>
        <taxon>Pseudomonadati</taxon>
        <taxon>Bacteroidota</taxon>
        <taxon>Cytophagia</taxon>
        <taxon>Cytophagales</taxon>
        <taxon>Hymenobacteraceae</taxon>
        <taxon>Hymenobacter</taxon>
    </lineage>
</organism>
<proteinExistence type="predicted"/>